<protein>
    <submittedName>
        <fullName evidence="1">Uncharacterized protein</fullName>
    </submittedName>
</protein>
<reference evidence="1" key="1">
    <citation type="submission" date="2022-08" db="EMBL/GenBank/DDBJ databases">
        <authorList>
            <consortium name="DOE Joint Genome Institute"/>
            <person name="Min B."/>
            <person name="Riley R."/>
            <person name="Sierra-Patev S."/>
            <person name="Naranjo-Ortiz M."/>
            <person name="Looney B."/>
            <person name="Konkel Z."/>
            <person name="Slot J.C."/>
            <person name="Sakamoto Y."/>
            <person name="Steenwyk J.L."/>
            <person name="Rokas A."/>
            <person name="Carro J."/>
            <person name="Camarero S."/>
            <person name="Ferreira P."/>
            <person name="Molpeceres G."/>
            <person name="Ruiz-Duenas F.J."/>
            <person name="Serrano A."/>
            <person name="Henrissat B."/>
            <person name="Drula E."/>
            <person name="Hughes K.W."/>
            <person name="Mata J.L."/>
            <person name="Ishikawa N.K."/>
            <person name="Vargas-Isla R."/>
            <person name="Ushijima S."/>
            <person name="Smith C.A."/>
            <person name="Ahrendt S."/>
            <person name="Andreopoulos W."/>
            <person name="He G."/>
            <person name="Labutti K."/>
            <person name="Lipzen A."/>
            <person name="Ng V."/>
            <person name="Sandor L."/>
            <person name="Barry K."/>
            <person name="Martinez A.T."/>
            <person name="Xiao Y."/>
            <person name="Gibbons J.G."/>
            <person name="Terashima K."/>
            <person name="Hibbett D.S."/>
            <person name="Grigoriev I.V."/>
        </authorList>
    </citation>
    <scope>NUCLEOTIDE SEQUENCE</scope>
    <source>
        <strain evidence="1">TFB9207</strain>
    </source>
</reference>
<dbReference type="AlphaFoldDB" id="A0AA38U398"/>
<name>A0AA38U398_9AGAR</name>
<organism evidence="1 2">
    <name type="scientific">Lentinula raphanica</name>
    <dbReference type="NCBI Taxonomy" id="153919"/>
    <lineage>
        <taxon>Eukaryota</taxon>
        <taxon>Fungi</taxon>
        <taxon>Dikarya</taxon>
        <taxon>Basidiomycota</taxon>
        <taxon>Agaricomycotina</taxon>
        <taxon>Agaricomycetes</taxon>
        <taxon>Agaricomycetidae</taxon>
        <taxon>Agaricales</taxon>
        <taxon>Marasmiineae</taxon>
        <taxon>Omphalotaceae</taxon>
        <taxon>Lentinula</taxon>
    </lineage>
</organism>
<accession>A0AA38U398</accession>
<feature type="non-terminal residue" evidence="1">
    <location>
        <position position="1"/>
    </location>
</feature>
<dbReference type="EMBL" id="MU807373">
    <property type="protein sequence ID" value="KAJ3831569.1"/>
    <property type="molecule type" value="Genomic_DNA"/>
</dbReference>
<gene>
    <name evidence="1" type="ORF">F5878DRAFT_509700</name>
</gene>
<dbReference type="Proteomes" id="UP001163846">
    <property type="component" value="Unassembled WGS sequence"/>
</dbReference>
<evidence type="ECO:0000313" key="2">
    <source>
        <dbReference type="Proteomes" id="UP001163846"/>
    </source>
</evidence>
<feature type="non-terminal residue" evidence="1">
    <location>
        <position position="100"/>
    </location>
</feature>
<comment type="caution">
    <text evidence="1">The sequence shown here is derived from an EMBL/GenBank/DDBJ whole genome shotgun (WGS) entry which is preliminary data.</text>
</comment>
<proteinExistence type="predicted"/>
<evidence type="ECO:0000313" key="1">
    <source>
        <dbReference type="EMBL" id="KAJ3831569.1"/>
    </source>
</evidence>
<sequence>VDPDRLRAFLEAPERHGPGLRCTRLDTSGRNTEELINSDWNQMFILNLSNECQAIAESSRDPNRFAKRQWAQVARERVYRILLDVAGAVPKAGETKKQAL</sequence>
<keyword evidence="2" id="KW-1185">Reference proteome</keyword>